<keyword evidence="10" id="KW-1185">Reference proteome</keyword>
<dbReference type="eggNOG" id="COG0658">
    <property type="taxonomic scope" value="Bacteria"/>
</dbReference>
<name>A0A058ZPC0_9RHOB</name>
<sequence length="674" mass="71532">MRVLGAIAAQRGHLFHWVPVALAFGVGGYFVLPMEPSVIGWGAIIALALVLGVLARRLPEAVSPLASILFLMLIGLLLMGMRVQIVDAPVLSYRFYGAVEGRVTAIDRSHADVTRITLDQVWMERQRVAKTPKYVRVSLHGGVAGFDLTPGQKVAVTANLSPPPGPAEPGGFDFRRRAWFDQLGAVGYARSPAMLIAPAGSGASLWVHLLRVNFSRMIRARVPGDEGAFAAAILTGDRAAISKPMLQALRDSNLAHLLAISGLHMGLLTGLVFAGLRYGLALIPPLALRWPARKIAAVTALGAAAFYLMLSGGNVSTQRAFIMVSVMLIAVLADRRALTLRAVALAAVIVLTIAPESLLEPGFQMSFAATTALVAVFGALRRWPEHWPRAPGWLKPVIAVVISSAVAGIATAPFGAAHFNQVAQFGLLANVLSVPLMGAVVMPAALIGLILFPFGLSAPAFEVMRLGIAWILGVAQWVAGLDGATWPVVVPGPAVLPLLSLGALWLILWRGPARWGGIVAVLAAMALWSQASRPALLVSENGALVGVLTEQGRDLNKPRGDGFTAESWLENDGDSATQEQAFARKGWQGGQGIWQAHVGAQPIMHVSGRGWRDLLPVACRQGWVIVGKKVQEPPPDCVLIDQTHLRRTGALAVLPGADGPRVIHARQAGRPWSP</sequence>
<dbReference type="Pfam" id="PF03772">
    <property type="entry name" value="Competence"/>
    <property type="match status" value="1"/>
</dbReference>
<dbReference type="InterPro" id="IPR004477">
    <property type="entry name" value="ComEC_N"/>
</dbReference>
<feature type="transmembrane region" description="Helical" evidence="6">
    <location>
        <begin position="254"/>
        <end position="280"/>
    </location>
</feature>
<comment type="subcellular location">
    <subcellularLocation>
        <location evidence="1">Cell membrane</location>
        <topology evidence="1">Multi-pass membrane protein</topology>
    </subcellularLocation>
</comment>
<dbReference type="OrthoDB" id="9790149at2"/>
<feature type="transmembrane region" description="Helical" evidence="6">
    <location>
        <begin position="292"/>
        <end position="310"/>
    </location>
</feature>
<keyword evidence="3 6" id="KW-0812">Transmembrane</keyword>
<feature type="transmembrane region" description="Helical" evidence="6">
    <location>
        <begin position="436"/>
        <end position="456"/>
    </location>
</feature>
<dbReference type="Proteomes" id="UP000024836">
    <property type="component" value="Unassembled WGS sequence"/>
</dbReference>
<evidence type="ECO:0000256" key="4">
    <source>
        <dbReference type="ARBA" id="ARBA00022989"/>
    </source>
</evidence>
<dbReference type="Pfam" id="PF13567">
    <property type="entry name" value="DUF4131"/>
    <property type="match status" value="1"/>
</dbReference>
<evidence type="ECO:0000256" key="2">
    <source>
        <dbReference type="ARBA" id="ARBA00022475"/>
    </source>
</evidence>
<evidence type="ECO:0000256" key="5">
    <source>
        <dbReference type="ARBA" id="ARBA00023136"/>
    </source>
</evidence>
<dbReference type="NCBIfam" id="TIGR00360">
    <property type="entry name" value="ComEC_N-term"/>
    <property type="match status" value="1"/>
</dbReference>
<reference evidence="9 10" key="1">
    <citation type="submission" date="2013-04" db="EMBL/GenBank/DDBJ databases">
        <title>Shimia sp. 22II-S11-Z10 Genome Sequencing.</title>
        <authorList>
            <person name="Lai Q."/>
            <person name="Li G."/>
            <person name="Shao Z."/>
        </authorList>
    </citation>
    <scope>NUCLEOTIDE SEQUENCE [LARGE SCALE GENOMIC DNA]</scope>
    <source>
        <strain evidence="10">22II-S11-Z10</strain>
    </source>
</reference>
<dbReference type="InterPro" id="IPR052159">
    <property type="entry name" value="Competence_DNA_uptake"/>
</dbReference>
<proteinExistence type="predicted"/>
<evidence type="ECO:0000259" key="7">
    <source>
        <dbReference type="Pfam" id="PF03772"/>
    </source>
</evidence>
<feature type="transmembrane region" description="Helical" evidence="6">
    <location>
        <begin position="12"/>
        <end position="32"/>
    </location>
</feature>
<evidence type="ECO:0000313" key="10">
    <source>
        <dbReference type="Proteomes" id="UP000024836"/>
    </source>
</evidence>
<evidence type="ECO:0000256" key="3">
    <source>
        <dbReference type="ARBA" id="ARBA00022692"/>
    </source>
</evidence>
<evidence type="ECO:0000256" key="6">
    <source>
        <dbReference type="SAM" id="Phobius"/>
    </source>
</evidence>
<protein>
    <submittedName>
        <fullName evidence="9">Competence protein</fullName>
    </submittedName>
</protein>
<dbReference type="RefSeq" id="WP_035247156.1">
    <property type="nucleotide sequence ID" value="NZ_AQQY01000001.1"/>
</dbReference>
<organism evidence="9 10">
    <name type="scientific">Actibacterium atlanticum</name>
    <dbReference type="NCBI Taxonomy" id="1461693"/>
    <lineage>
        <taxon>Bacteria</taxon>
        <taxon>Pseudomonadati</taxon>
        <taxon>Pseudomonadota</taxon>
        <taxon>Alphaproteobacteria</taxon>
        <taxon>Rhodobacterales</taxon>
        <taxon>Roseobacteraceae</taxon>
        <taxon>Actibacterium</taxon>
    </lineage>
</organism>
<evidence type="ECO:0000259" key="8">
    <source>
        <dbReference type="Pfam" id="PF13567"/>
    </source>
</evidence>
<feature type="transmembrane region" description="Helical" evidence="6">
    <location>
        <begin position="338"/>
        <end position="355"/>
    </location>
</feature>
<evidence type="ECO:0000313" key="9">
    <source>
        <dbReference type="EMBL" id="KCV83413.1"/>
    </source>
</evidence>
<dbReference type="EMBL" id="AQQY01000001">
    <property type="protein sequence ID" value="KCV83413.1"/>
    <property type="molecule type" value="Genomic_DNA"/>
</dbReference>
<dbReference type="GO" id="GO:0005886">
    <property type="term" value="C:plasma membrane"/>
    <property type="evidence" value="ECO:0007669"/>
    <property type="project" value="UniProtKB-SubCell"/>
</dbReference>
<dbReference type="PANTHER" id="PTHR30619">
    <property type="entry name" value="DNA INTERNALIZATION/COMPETENCE PROTEIN COMEC/REC2"/>
    <property type="match status" value="1"/>
</dbReference>
<feature type="transmembrane region" description="Helical" evidence="6">
    <location>
        <begin position="62"/>
        <end position="81"/>
    </location>
</feature>
<evidence type="ECO:0000256" key="1">
    <source>
        <dbReference type="ARBA" id="ARBA00004651"/>
    </source>
</evidence>
<keyword evidence="2" id="KW-1003">Cell membrane</keyword>
<comment type="caution">
    <text evidence="9">The sequence shown here is derived from an EMBL/GenBank/DDBJ whole genome shotgun (WGS) entry which is preliminary data.</text>
</comment>
<accession>A0A058ZPC0</accession>
<feature type="domain" description="ComEC/Rec2-related protein" evidence="7">
    <location>
        <begin position="233"/>
        <end position="510"/>
    </location>
</feature>
<feature type="transmembrane region" description="Helical" evidence="6">
    <location>
        <begin position="463"/>
        <end position="480"/>
    </location>
</feature>
<feature type="transmembrane region" description="Helical" evidence="6">
    <location>
        <begin position="515"/>
        <end position="531"/>
    </location>
</feature>
<feature type="transmembrane region" description="Helical" evidence="6">
    <location>
        <begin position="486"/>
        <end position="508"/>
    </location>
</feature>
<feature type="domain" description="DUF4131" evidence="8">
    <location>
        <begin position="41"/>
        <end position="192"/>
    </location>
</feature>
<keyword evidence="4 6" id="KW-1133">Transmembrane helix</keyword>
<feature type="transmembrane region" description="Helical" evidence="6">
    <location>
        <begin position="38"/>
        <end position="55"/>
    </location>
</feature>
<dbReference type="AlphaFoldDB" id="A0A058ZPC0"/>
<dbReference type="PATRIC" id="fig|1461693.3.peg.334"/>
<feature type="transmembrane region" description="Helical" evidence="6">
    <location>
        <begin position="361"/>
        <end position="380"/>
    </location>
</feature>
<dbReference type="STRING" id="1461693.ATO10_01590"/>
<keyword evidence="5 6" id="KW-0472">Membrane</keyword>
<feature type="transmembrane region" description="Helical" evidence="6">
    <location>
        <begin position="392"/>
        <end position="416"/>
    </location>
</feature>
<gene>
    <name evidence="9" type="ORF">ATO10_01590</name>
</gene>
<dbReference type="PANTHER" id="PTHR30619:SF1">
    <property type="entry name" value="RECOMBINATION PROTEIN 2"/>
    <property type="match status" value="1"/>
</dbReference>
<dbReference type="InterPro" id="IPR025405">
    <property type="entry name" value="DUF4131"/>
</dbReference>